<dbReference type="RefSeq" id="WP_346823985.1">
    <property type="nucleotide sequence ID" value="NZ_JBDKWZ010000020.1"/>
</dbReference>
<dbReference type="EC" id="5.2.1.8" evidence="5"/>
<protein>
    <recommendedName>
        <fullName evidence="5">Peptidyl-prolyl cis-trans isomerase</fullName>
        <shortName evidence="5">PPIase</shortName>
        <ecNumber evidence="5">5.2.1.8</ecNumber>
    </recommendedName>
</protein>
<keyword evidence="4 5" id="KW-0413">Isomerase</keyword>
<dbReference type="PIRSF" id="PIRSF001467">
    <property type="entry name" value="Peptidylpro_ismrse"/>
    <property type="match status" value="1"/>
</dbReference>
<comment type="similarity">
    <text evidence="2 5">Belongs to the cyclophilin-type PPIase family.</text>
</comment>
<name>A0AAW9S1Z9_9BACT</name>
<dbReference type="Proteomes" id="UP001403385">
    <property type="component" value="Unassembled WGS sequence"/>
</dbReference>
<dbReference type="InterPro" id="IPR029000">
    <property type="entry name" value="Cyclophilin-like_dom_sf"/>
</dbReference>
<dbReference type="GO" id="GO:0003755">
    <property type="term" value="F:peptidyl-prolyl cis-trans isomerase activity"/>
    <property type="evidence" value="ECO:0007669"/>
    <property type="project" value="UniProtKB-UniRule"/>
</dbReference>
<feature type="domain" description="PPIase cyclophilin-type" evidence="6">
    <location>
        <begin position="11"/>
        <end position="134"/>
    </location>
</feature>
<evidence type="ECO:0000256" key="3">
    <source>
        <dbReference type="ARBA" id="ARBA00023110"/>
    </source>
</evidence>
<dbReference type="Pfam" id="PF00160">
    <property type="entry name" value="Pro_isomerase"/>
    <property type="match status" value="1"/>
</dbReference>
<dbReference type="CDD" id="cd00317">
    <property type="entry name" value="cyclophilin"/>
    <property type="match status" value="1"/>
</dbReference>
<sequence>MRQAKIKTNQGSLTAVLFEEEAPITVDNFCDLAESGFYNGLRFFKHIPDILVQAGCPFNNGTGGAGYFIKTEMAGLQQEHKKGTLSMVHGTHHSNSSQFMICLDDAFVHSFDSNYTCFGLVKPSDFEVLRKLRKGDQIEHIDIEYFNANQ</sequence>
<reference evidence="7 8" key="1">
    <citation type="submission" date="2024-04" db="EMBL/GenBank/DDBJ databases">
        <title>Novel genus in family Flammeovirgaceae.</title>
        <authorList>
            <person name="Nguyen T.H."/>
            <person name="Vuong T.Q."/>
            <person name="Le H."/>
            <person name="Kim S.-G."/>
        </authorList>
    </citation>
    <scope>NUCLEOTIDE SEQUENCE [LARGE SCALE GENOMIC DNA]</scope>
    <source>
        <strain evidence="7 8">JCM 23209</strain>
    </source>
</reference>
<comment type="caution">
    <text evidence="7">The sequence shown here is derived from an EMBL/GenBank/DDBJ whole genome shotgun (WGS) entry which is preliminary data.</text>
</comment>
<dbReference type="Gene3D" id="2.40.100.10">
    <property type="entry name" value="Cyclophilin-like"/>
    <property type="match status" value="1"/>
</dbReference>
<evidence type="ECO:0000313" key="7">
    <source>
        <dbReference type="EMBL" id="MEN7551204.1"/>
    </source>
</evidence>
<keyword evidence="8" id="KW-1185">Reference proteome</keyword>
<evidence type="ECO:0000256" key="4">
    <source>
        <dbReference type="ARBA" id="ARBA00023235"/>
    </source>
</evidence>
<dbReference type="PANTHER" id="PTHR45625:SF4">
    <property type="entry name" value="PEPTIDYLPROLYL ISOMERASE DOMAIN AND WD REPEAT-CONTAINING PROTEIN 1"/>
    <property type="match status" value="1"/>
</dbReference>
<comment type="function">
    <text evidence="1 5">PPIases accelerate the folding of proteins. It catalyzes the cis-trans isomerization of proline imidic peptide bonds in oligopeptides.</text>
</comment>
<dbReference type="EMBL" id="JBDKWZ010000020">
    <property type="protein sequence ID" value="MEN7551204.1"/>
    <property type="molecule type" value="Genomic_DNA"/>
</dbReference>
<organism evidence="7 8">
    <name type="scientific">Rapidithrix thailandica</name>
    <dbReference type="NCBI Taxonomy" id="413964"/>
    <lineage>
        <taxon>Bacteria</taxon>
        <taxon>Pseudomonadati</taxon>
        <taxon>Bacteroidota</taxon>
        <taxon>Cytophagia</taxon>
        <taxon>Cytophagales</taxon>
        <taxon>Flammeovirgaceae</taxon>
        <taxon>Rapidithrix</taxon>
    </lineage>
</organism>
<dbReference type="SUPFAM" id="SSF50891">
    <property type="entry name" value="Cyclophilin-like"/>
    <property type="match status" value="1"/>
</dbReference>
<evidence type="ECO:0000259" key="6">
    <source>
        <dbReference type="PROSITE" id="PS50072"/>
    </source>
</evidence>
<keyword evidence="3 5" id="KW-0697">Rotamase</keyword>
<gene>
    <name evidence="7" type="ORF">AAG747_25020</name>
</gene>
<dbReference type="InterPro" id="IPR002130">
    <property type="entry name" value="Cyclophilin-type_PPIase_dom"/>
</dbReference>
<comment type="catalytic activity">
    <reaction evidence="5">
        <text>[protein]-peptidylproline (omega=180) = [protein]-peptidylproline (omega=0)</text>
        <dbReference type="Rhea" id="RHEA:16237"/>
        <dbReference type="Rhea" id="RHEA-COMP:10747"/>
        <dbReference type="Rhea" id="RHEA-COMP:10748"/>
        <dbReference type="ChEBI" id="CHEBI:83833"/>
        <dbReference type="ChEBI" id="CHEBI:83834"/>
        <dbReference type="EC" id="5.2.1.8"/>
    </reaction>
</comment>
<evidence type="ECO:0000256" key="5">
    <source>
        <dbReference type="RuleBase" id="RU363019"/>
    </source>
</evidence>
<dbReference type="PRINTS" id="PR00153">
    <property type="entry name" value="CSAPPISMRASE"/>
</dbReference>
<proteinExistence type="inferred from homology"/>
<evidence type="ECO:0000256" key="2">
    <source>
        <dbReference type="ARBA" id="ARBA00007365"/>
    </source>
</evidence>
<evidence type="ECO:0000256" key="1">
    <source>
        <dbReference type="ARBA" id="ARBA00002388"/>
    </source>
</evidence>
<dbReference type="InterPro" id="IPR044666">
    <property type="entry name" value="Cyclophilin_A-like"/>
</dbReference>
<dbReference type="InterPro" id="IPR024936">
    <property type="entry name" value="Cyclophilin-type_PPIase"/>
</dbReference>
<dbReference type="PANTHER" id="PTHR45625">
    <property type="entry name" value="PEPTIDYL-PROLYL CIS-TRANS ISOMERASE-RELATED"/>
    <property type="match status" value="1"/>
</dbReference>
<evidence type="ECO:0000313" key="8">
    <source>
        <dbReference type="Proteomes" id="UP001403385"/>
    </source>
</evidence>
<dbReference type="PROSITE" id="PS50072">
    <property type="entry name" value="CSA_PPIASE_2"/>
    <property type="match status" value="1"/>
</dbReference>
<accession>A0AAW9S1Z9</accession>
<dbReference type="AlphaFoldDB" id="A0AAW9S1Z9"/>